<dbReference type="PRINTS" id="PR00909">
    <property type="entry name" value="SPERMDNBNDNG"/>
</dbReference>
<dbReference type="GO" id="GO:0019808">
    <property type="term" value="F:polyamine binding"/>
    <property type="evidence" value="ECO:0007669"/>
    <property type="project" value="InterPro"/>
</dbReference>
<evidence type="ECO:0000256" key="3">
    <source>
        <dbReference type="ARBA" id="ARBA00022729"/>
    </source>
</evidence>
<reference evidence="5 6" key="1">
    <citation type="submission" date="2013-09" db="EMBL/GenBank/DDBJ databases">
        <title>Whole genome shotgun sequence of Vibrio azureus NBRC 104587.</title>
        <authorList>
            <person name="Isaki S."/>
            <person name="Hosoyama A."/>
            <person name="Numata M."/>
            <person name="Hashimoto M."/>
            <person name="Hosoyama Y."/>
            <person name="Tsuchikane K."/>
            <person name="Noguchi M."/>
            <person name="Hirakata S."/>
            <person name="Ichikawa N."/>
            <person name="Ohji S."/>
            <person name="Yamazoe A."/>
            <person name="Fujita N."/>
        </authorList>
    </citation>
    <scope>NUCLEOTIDE SEQUENCE [LARGE SCALE GENOMIC DNA]</scope>
    <source>
        <strain evidence="5 6">NBRC 104587</strain>
    </source>
</reference>
<dbReference type="RefSeq" id="WP_021708065.1">
    <property type="nucleotide sequence ID" value="NZ_BAOB01000233.1"/>
</dbReference>
<sequence>MQPWRFLFFYTAFQLAQSTTTLASEVYLYNWDEFLSTKVIERLKNEEGITLKQQYFSDESIRDEVLISERRRSFQLAVIESVKLQTLGKQGIFNNLSALRSKLSDLYDKRWFDACGDYGLPYAWGTTGILYRRDKIPQPESWASLLNPSVSLKSKISMYYEPIDLISTALLVNGFTPFTSDLNQIKKAYETLVQQKPLLGSQEYILDYVKSPIKLASIDIAFGYSGDSYVLNEIEQKNSWAYSVPIEGTTIWLECLAAINHGPISNDVANTLRFLSKADVAAQNAMDSWFATPSSKAKELASDEYRLDEELFPPQDVLDRSYLYKPLDMKSLQIRSRIVEDLRN</sequence>
<dbReference type="PANTHER" id="PTHR30222:SF12">
    <property type="entry name" value="NORSPERMIDINE SENSOR"/>
    <property type="match status" value="1"/>
</dbReference>
<comment type="subcellular location">
    <subcellularLocation>
        <location evidence="1">Periplasm</location>
    </subcellularLocation>
</comment>
<keyword evidence="3" id="KW-0732">Signal</keyword>
<evidence type="ECO:0008006" key="7">
    <source>
        <dbReference type="Google" id="ProtNLM"/>
    </source>
</evidence>
<evidence type="ECO:0000256" key="1">
    <source>
        <dbReference type="ARBA" id="ARBA00004418"/>
    </source>
</evidence>
<dbReference type="OrthoDB" id="9769319at2"/>
<protein>
    <recommendedName>
        <fullName evidence="7">Spermidine/putrescine ABC transporter substrate-binding protein</fullName>
    </recommendedName>
</protein>
<evidence type="ECO:0000313" key="6">
    <source>
        <dbReference type="Proteomes" id="UP000016567"/>
    </source>
</evidence>
<dbReference type="GO" id="GO:0042597">
    <property type="term" value="C:periplasmic space"/>
    <property type="evidence" value="ECO:0007669"/>
    <property type="project" value="UniProtKB-SubCell"/>
</dbReference>
<dbReference type="GO" id="GO:0015846">
    <property type="term" value="P:polyamine transport"/>
    <property type="evidence" value="ECO:0007669"/>
    <property type="project" value="InterPro"/>
</dbReference>
<comment type="caution">
    <text evidence="5">The sequence shown here is derived from an EMBL/GenBank/DDBJ whole genome shotgun (WGS) entry which is preliminary data.</text>
</comment>
<gene>
    <name evidence="5" type="ORF">VAZ01S_008_00270</name>
</gene>
<keyword evidence="4" id="KW-0574">Periplasm</keyword>
<proteinExistence type="predicted"/>
<dbReference type="InterPro" id="IPR001188">
    <property type="entry name" value="Sperm_putr-bd"/>
</dbReference>
<keyword evidence="2" id="KW-0813">Transport</keyword>
<dbReference type="PANTHER" id="PTHR30222">
    <property type="entry name" value="SPERMIDINE/PUTRESCINE-BINDING PERIPLASMIC PROTEIN"/>
    <property type="match status" value="1"/>
</dbReference>
<dbReference type="Proteomes" id="UP000016567">
    <property type="component" value="Unassembled WGS sequence"/>
</dbReference>
<dbReference type="AlphaFoldDB" id="U3AKK1"/>
<keyword evidence="6" id="KW-1185">Reference proteome</keyword>
<organism evidence="5 6">
    <name type="scientific">Vibrio azureus NBRC 104587</name>
    <dbReference type="NCBI Taxonomy" id="1219077"/>
    <lineage>
        <taxon>Bacteria</taxon>
        <taxon>Pseudomonadati</taxon>
        <taxon>Pseudomonadota</taxon>
        <taxon>Gammaproteobacteria</taxon>
        <taxon>Vibrionales</taxon>
        <taxon>Vibrionaceae</taxon>
        <taxon>Vibrio</taxon>
    </lineage>
</organism>
<evidence type="ECO:0000256" key="2">
    <source>
        <dbReference type="ARBA" id="ARBA00022448"/>
    </source>
</evidence>
<dbReference type="Pfam" id="PF13416">
    <property type="entry name" value="SBP_bac_8"/>
    <property type="match status" value="1"/>
</dbReference>
<dbReference type="STRING" id="1219077.VAZ01S_008_00270"/>
<accession>U3AKK1</accession>
<dbReference type="SUPFAM" id="SSF53850">
    <property type="entry name" value="Periplasmic binding protein-like II"/>
    <property type="match status" value="1"/>
</dbReference>
<dbReference type="Gene3D" id="3.40.190.10">
    <property type="entry name" value="Periplasmic binding protein-like II"/>
    <property type="match status" value="2"/>
</dbReference>
<evidence type="ECO:0000313" key="5">
    <source>
        <dbReference type="EMBL" id="GAD74285.1"/>
    </source>
</evidence>
<dbReference type="eggNOG" id="COG0687">
    <property type="taxonomic scope" value="Bacteria"/>
</dbReference>
<dbReference type="InterPro" id="IPR006059">
    <property type="entry name" value="SBP"/>
</dbReference>
<evidence type="ECO:0000256" key="4">
    <source>
        <dbReference type="ARBA" id="ARBA00022764"/>
    </source>
</evidence>
<dbReference type="EMBL" id="BATL01000008">
    <property type="protein sequence ID" value="GAD74285.1"/>
    <property type="molecule type" value="Genomic_DNA"/>
</dbReference>
<name>U3AKK1_9VIBR</name>